<feature type="region of interest" description="Disordered" evidence="1">
    <location>
        <begin position="168"/>
        <end position="197"/>
    </location>
</feature>
<evidence type="ECO:0000256" key="1">
    <source>
        <dbReference type="SAM" id="MobiDB-lite"/>
    </source>
</evidence>
<sequence>MVNTATLFGAIEGVDPSYLPPSPSNLHPLVIAGRSEKDLQRTALTVFGNSDERRKPTFVGNAGNDAFYTLQILLALLFGSTLDELKAAYQEDSINPNFFKSSADPTRPDKVEEDTVEFVRDAPSRPPGLEGYIEVDREDMLPDDERIIYDDPDWVEEEDVIGVHYEDDEGNLLPLPHGPEQGGDEEGRTSILDPVDI</sequence>
<dbReference type="InterPro" id="IPR040151">
    <property type="entry name" value="Gfd2/YDR514C-like"/>
</dbReference>
<reference evidence="2" key="1">
    <citation type="submission" date="2015-01" db="EMBL/GenBank/DDBJ databases">
        <authorList>
            <consortium name="The Broad Institute Genomics Platform"/>
            <person name="Cuomo C."/>
            <person name="Litvintseva A."/>
            <person name="Chen Y."/>
            <person name="Heitman J."/>
            <person name="Sun S."/>
            <person name="Springer D."/>
            <person name="Dromer F."/>
            <person name="Young S."/>
            <person name="Zeng Q."/>
            <person name="Gargeya S."/>
            <person name="Abouelleil A."/>
            <person name="Alvarado L."/>
            <person name="Chapman S.B."/>
            <person name="Gainer-Dewar J."/>
            <person name="Goldberg J."/>
            <person name="Griggs A."/>
            <person name="Gujja S."/>
            <person name="Hansen M."/>
            <person name="Howarth C."/>
            <person name="Imamovic A."/>
            <person name="Larimer J."/>
            <person name="Murphy C."/>
            <person name="Naylor J."/>
            <person name="Pearson M."/>
            <person name="Priest M."/>
            <person name="Roberts A."/>
            <person name="Saif S."/>
            <person name="Shea T."/>
            <person name="Sykes S."/>
            <person name="Wortman J."/>
            <person name="Nusbaum C."/>
            <person name="Birren B."/>
        </authorList>
    </citation>
    <scope>NUCLEOTIDE SEQUENCE</scope>
    <source>
        <strain evidence="2">IND107</strain>
    </source>
</reference>
<comment type="caution">
    <text evidence="2">The sequence shown here is derived from an EMBL/GenBank/DDBJ whole genome shotgun (WGS) entry which is preliminary data.</text>
</comment>
<protein>
    <submittedName>
        <fullName evidence="2">Uncharacterized protein</fullName>
    </submittedName>
</protein>
<dbReference type="PANTHER" id="PTHR28083:SF1">
    <property type="entry name" value="GOOD FOR FULL DBP5 ACTIVITY PROTEIN 2"/>
    <property type="match status" value="1"/>
</dbReference>
<dbReference type="EMBL" id="ATAM02000010">
    <property type="protein sequence ID" value="KAL0243487.1"/>
    <property type="molecule type" value="Genomic_DNA"/>
</dbReference>
<accession>A0ABR3BL11</accession>
<dbReference type="Proteomes" id="UP000054399">
    <property type="component" value="Unassembled WGS sequence"/>
</dbReference>
<dbReference type="RefSeq" id="XP_066611854.1">
    <property type="nucleotide sequence ID" value="XM_066759908.1"/>
</dbReference>
<keyword evidence="3" id="KW-1185">Reference proteome</keyword>
<organism evidence="2 3">
    <name type="scientific">Cryptococcus tetragattii IND107</name>
    <dbReference type="NCBI Taxonomy" id="1296105"/>
    <lineage>
        <taxon>Eukaryota</taxon>
        <taxon>Fungi</taxon>
        <taxon>Dikarya</taxon>
        <taxon>Basidiomycota</taxon>
        <taxon>Agaricomycotina</taxon>
        <taxon>Tremellomycetes</taxon>
        <taxon>Tremellales</taxon>
        <taxon>Cryptococcaceae</taxon>
        <taxon>Cryptococcus</taxon>
        <taxon>Cryptococcus gattii species complex</taxon>
    </lineage>
</organism>
<evidence type="ECO:0000313" key="2">
    <source>
        <dbReference type="EMBL" id="KAL0243487.1"/>
    </source>
</evidence>
<reference evidence="2" key="2">
    <citation type="submission" date="2024-01" db="EMBL/GenBank/DDBJ databases">
        <title>Comparative genomics of Cryptococcus and Kwoniella reveals pathogenesis evolution and contrasting modes of karyotype evolution via chromosome fusion or intercentromeric recombination.</title>
        <authorList>
            <person name="Coelho M.A."/>
            <person name="David-Palma M."/>
            <person name="Shea T."/>
            <person name="Bowers K."/>
            <person name="Mcginley-Smith S."/>
            <person name="Mohammad A.W."/>
            <person name="Gnirke A."/>
            <person name="Yurkov A.M."/>
            <person name="Nowrousian M."/>
            <person name="Sun S."/>
            <person name="Cuomo C.A."/>
            <person name="Heitman J."/>
        </authorList>
    </citation>
    <scope>NUCLEOTIDE SEQUENCE</scope>
    <source>
        <strain evidence="2">IND107</strain>
    </source>
</reference>
<name>A0ABR3BL11_9TREE</name>
<gene>
    <name evidence="2" type="ORF">I308_105453</name>
</gene>
<evidence type="ECO:0000313" key="3">
    <source>
        <dbReference type="Proteomes" id="UP000054399"/>
    </source>
</evidence>
<dbReference type="PANTHER" id="PTHR28083">
    <property type="entry name" value="GOOD FOR FULL DBP5 ACTIVITY PROTEIN 2"/>
    <property type="match status" value="1"/>
</dbReference>
<dbReference type="GeneID" id="91992308"/>
<proteinExistence type="predicted"/>